<dbReference type="OrthoDB" id="19806at2759"/>
<feature type="compositionally biased region" description="Polar residues" evidence="2">
    <location>
        <begin position="569"/>
        <end position="578"/>
    </location>
</feature>
<evidence type="ECO:0000256" key="2">
    <source>
        <dbReference type="SAM" id="MobiDB-lite"/>
    </source>
</evidence>
<feature type="region of interest" description="Disordered" evidence="2">
    <location>
        <begin position="569"/>
        <end position="618"/>
    </location>
</feature>
<gene>
    <name evidence="4" type="ORF">DM02DRAFT_607789</name>
</gene>
<keyword evidence="1" id="KW-0175">Coiled coil</keyword>
<sequence length="862" mass="96871">MSLHDRDLRSHSSRTQTTTIDTSSLSRHDSIKSPPSSESARTPSTSEHATHQRFVLTDYVAFRYLEDDPGVTVLSRREKLEGYEIYLVEQWACSRVHPTFIITTYTGDPKDTAWAGVISVSKDESHWSPTMRIYFKALNEYHARRKETNLGTLMITNLNGFPSSLTIIPVPDGDLRKNRELFFVNENLKRLGCSGRLGIKLAEPSSATQAKFYQLYRTSDKVPFHSAVIELVKLCQVALFVFGKLAPEYADGLLCDITERAVNDWWVEFGAEYYTVEPHDGILGPTTVAALLGLLMGARNRLSAYNAPVAKDVFDMDSTVKAISHFQKAQRIQKTRILDRQTLERLRRATAKAATKESWAVPRAFKSTVAELGGKGGEMVMGMVGAGEKAGIADIETVDIDRFIELVSGERAKWLWYGKPRKSNTNDMFNRLPGGEDASSPSDYKRDHSQDNYSAAPRNSMEIGLTKRTESAWINDTLERERDPYSKRAVIKRATDKIESGTGFHRIKDKVNRRNHQPKPSKDDVTSPTHHQNQDSHLAALIRQESSRRSAELGRASMDVDPTFTKVLTETPRGSASTLAVEENASLKNKTNDDSLATVKPSHTEKEESKPPTVEPSIAGSIYRGIDLNDKLPFEEASMVPPFLRRTHSTDQLASYLPAERNDNRWPRHLSFSIAEESILTWNSIVPTTTTFPSPLTATASKNLYDEFATQRVLSEEAKRLYHHLSLVSTHDLAWSQTHLSTVTNLDASADQDAEQLDTLYYPALETYQGLREDAHEIISSNRAHLTDALRELTNVGDKLEYEIGGLRSRVDDVEDGVVELERLVVDVEERVRELESVLGGTEREGWVRWMVRILTGIDSRA</sequence>
<protein>
    <recommendedName>
        <fullName evidence="3">STB6-like N-terminal domain-containing protein</fullName>
    </recommendedName>
</protein>
<keyword evidence="5" id="KW-1185">Reference proteome</keyword>
<proteinExistence type="predicted"/>
<feature type="region of interest" description="Disordered" evidence="2">
    <location>
        <begin position="1"/>
        <end position="50"/>
    </location>
</feature>
<dbReference type="STRING" id="97972.A0A2V1ECT7"/>
<evidence type="ECO:0000259" key="3">
    <source>
        <dbReference type="Pfam" id="PF25995"/>
    </source>
</evidence>
<dbReference type="AlphaFoldDB" id="A0A2V1ECT7"/>
<dbReference type="PANTHER" id="PTHR31011:SF2">
    <property type="entry name" value="PROTEIN STB2-RELATED"/>
    <property type="match status" value="1"/>
</dbReference>
<feature type="domain" description="STB6-like N-terminal" evidence="3">
    <location>
        <begin position="52"/>
        <end position="191"/>
    </location>
</feature>
<evidence type="ECO:0000313" key="5">
    <source>
        <dbReference type="Proteomes" id="UP000244855"/>
    </source>
</evidence>
<feature type="region of interest" description="Disordered" evidence="2">
    <location>
        <begin position="496"/>
        <end position="536"/>
    </location>
</feature>
<feature type="compositionally biased region" description="Polar residues" evidence="2">
    <location>
        <begin position="33"/>
        <end position="47"/>
    </location>
</feature>
<dbReference type="EMBL" id="KZ805300">
    <property type="protein sequence ID" value="PVI08367.1"/>
    <property type="molecule type" value="Genomic_DNA"/>
</dbReference>
<feature type="compositionally biased region" description="Polar residues" evidence="2">
    <location>
        <begin position="13"/>
        <end position="25"/>
    </location>
</feature>
<dbReference type="PANTHER" id="PTHR31011">
    <property type="entry name" value="PROTEIN STB2-RELATED"/>
    <property type="match status" value="1"/>
</dbReference>
<feature type="compositionally biased region" description="Basic residues" evidence="2">
    <location>
        <begin position="505"/>
        <end position="519"/>
    </location>
</feature>
<feature type="region of interest" description="Disordered" evidence="2">
    <location>
        <begin position="425"/>
        <end position="462"/>
    </location>
</feature>
<dbReference type="Proteomes" id="UP000244855">
    <property type="component" value="Unassembled WGS sequence"/>
</dbReference>
<feature type="coiled-coil region" evidence="1">
    <location>
        <begin position="811"/>
        <end position="845"/>
    </location>
</feature>
<dbReference type="InterPro" id="IPR038919">
    <property type="entry name" value="STB2/STB2"/>
</dbReference>
<reference evidence="4 5" key="1">
    <citation type="journal article" date="2018" name="Sci. Rep.">
        <title>Comparative genomics provides insights into the lifestyle and reveals functional heterogeneity of dark septate endophytic fungi.</title>
        <authorList>
            <person name="Knapp D.G."/>
            <person name="Nemeth J.B."/>
            <person name="Barry K."/>
            <person name="Hainaut M."/>
            <person name="Henrissat B."/>
            <person name="Johnson J."/>
            <person name="Kuo A."/>
            <person name="Lim J.H.P."/>
            <person name="Lipzen A."/>
            <person name="Nolan M."/>
            <person name="Ohm R.A."/>
            <person name="Tamas L."/>
            <person name="Grigoriev I.V."/>
            <person name="Spatafora J.W."/>
            <person name="Nagy L.G."/>
            <person name="Kovacs G.M."/>
        </authorList>
    </citation>
    <scope>NUCLEOTIDE SEQUENCE [LARGE SCALE GENOMIC DNA]</scope>
    <source>
        <strain evidence="4 5">DSE2036</strain>
    </source>
</reference>
<feature type="compositionally biased region" description="Basic and acidic residues" evidence="2">
    <location>
        <begin position="1"/>
        <end position="10"/>
    </location>
</feature>
<accession>A0A2V1ECT7</accession>
<organism evidence="4 5">
    <name type="scientific">Periconia macrospinosa</name>
    <dbReference type="NCBI Taxonomy" id="97972"/>
    <lineage>
        <taxon>Eukaryota</taxon>
        <taxon>Fungi</taxon>
        <taxon>Dikarya</taxon>
        <taxon>Ascomycota</taxon>
        <taxon>Pezizomycotina</taxon>
        <taxon>Dothideomycetes</taxon>
        <taxon>Pleosporomycetidae</taxon>
        <taxon>Pleosporales</taxon>
        <taxon>Massarineae</taxon>
        <taxon>Periconiaceae</taxon>
        <taxon>Periconia</taxon>
    </lineage>
</organism>
<name>A0A2V1ECT7_9PLEO</name>
<evidence type="ECO:0000313" key="4">
    <source>
        <dbReference type="EMBL" id="PVI08367.1"/>
    </source>
</evidence>
<dbReference type="GO" id="GO:0070822">
    <property type="term" value="C:Sin3-type complex"/>
    <property type="evidence" value="ECO:0007669"/>
    <property type="project" value="TreeGrafter"/>
</dbReference>
<dbReference type="InterPro" id="IPR059025">
    <property type="entry name" value="STB6_N"/>
</dbReference>
<dbReference type="Pfam" id="PF25995">
    <property type="entry name" value="STB6_N"/>
    <property type="match status" value="1"/>
</dbReference>
<evidence type="ECO:0000256" key="1">
    <source>
        <dbReference type="SAM" id="Coils"/>
    </source>
</evidence>